<dbReference type="Pfam" id="PF11307">
    <property type="entry name" value="DUF3109"/>
    <property type="match status" value="1"/>
</dbReference>
<dbReference type="AlphaFoldDB" id="A0AAT9FRS6"/>
<dbReference type="InterPro" id="IPR021458">
    <property type="entry name" value="Rv0495c"/>
</dbReference>
<accession>A0AAT9FRS6</accession>
<evidence type="ECO:0008006" key="3">
    <source>
        <dbReference type="Google" id="ProtNLM"/>
    </source>
</evidence>
<gene>
    <name evidence="2" type="ORF">NT6N_36780</name>
</gene>
<dbReference type="EMBL" id="AP026866">
    <property type="protein sequence ID" value="BDS08638.1"/>
    <property type="molecule type" value="Genomic_DNA"/>
</dbReference>
<evidence type="ECO:0000256" key="1">
    <source>
        <dbReference type="ARBA" id="ARBA00093770"/>
    </source>
</evidence>
<proteinExistence type="inferred from homology"/>
<organism evidence="2">
    <name type="scientific">Oceaniferula spumae</name>
    <dbReference type="NCBI Taxonomy" id="2979115"/>
    <lineage>
        <taxon>Bacteria</taxon>
        <taxon>Pseudomonadati</taxon>
        <taxon>Verrucomicrobiota</taxon>
        <taxon>Verrucomicrobiia</taxon>
        <taxon>Verrucomicrobiales</taxon>
        <taxon>Verrucomicrobiaceae</taxon>
        <taxon>Oceaniferula</taxon>
    </lineage>
</organism>
<dbReference type="KEGG" id="osu:NT6N_36780"/>
<sequence>MAVTAYQKTAEVLREQVREALLDHDAFEQMVRPCELSLCRATCCHDGVYLSQEEAGGIKALLAENADAFATYGLTLPEEPIASAREGRSLKTATREADEGELAVDFPSHFPKTRCVFLDRQGRCGIQRLSMEQGREPWFDKPLTCWIHPIVIQSANRERSRPLVTLVSPDNDPQKADGYPGFASCTHCGRPDKSGRPAREVLAAELEMLGQVAGRDLLAELNADSL</sequence>
<reference evidence="2" key="1">
    <citation type="submission" date="2024-07" db="EMBL/GenBank/DDBJ databases">
        <title>Complete genome sequence of Verrucomicrobiaceae bacterium NT6N.</title>
        <authorList>
            <person name="Huang C."/>
            <person name="Takami H."/>
            <person name="Hamasaki K."/>
        </authorList>
    </citation>
    <scope>NUCLEOTIDE SEQUENCE</scope>
    <source>
        <strain evidence="2">NT6N</strain>
    </source>
</reference>
<protein>
    <recommendedName>
        <fullName evidence="3">DUF3109 family protein</fullName>
    </recommendedName>
</protein>
<evidence type="ECO:0000313" key="2">
    <source>
        <dbReference type="EMBL" id="BDS08638.1"/>
    </source>
</evidence>
<comment type="similarity">
    <text evidence="1">Belongs to the Rv0495c family.</text>
</comment>
<name>A0AAT9FRS6_9BACT</name>